<organism evidence="1 2">
    <name type="scientific">Favolaschia claudopus</name>
    <dbReference type="NCBI Taxonomy" id="2862362"/>
    <lineage>
        <taxon>Eukaryota</taxon>
        <taxon>Fungi</taxon>
        <taxon>Dikarya</taxon>
        <taxon>Basidiomycota</taxon>
        <taxon>Agaricomycotina</taxon>
        <taxon>Agaricomycetes</taxon>
        <taxon>Agaricomycetidae</taxon>
        <taxon>Agaricales</taxon>
        <taxon>Marasmiineae</taxon>
        <taxon>Mycenaceae</taxon>
        <taxon>Favolaschia</taxon>
    </lineage>
</organism>
<accession>A0AAV9Z834</accession>
<gene>
    <name evidence="1" type="ORF">R3P38DRAFT_3239697</name>
</gene>
<evidence type="ECO:0008006" key="3">
    <source>
        <dbReference type="Google" id="ProtNLM"/>
    </source>
</evidence>
<evidence type="ECO:0000313" key="2">
    <source>
        <dbReference type="Proteomes" id="UP001362999"/>
    </source>
</evidence>
<comment type="caution">
    <text evidence="1">The sequence shown here is derived from an EMBL/GenBank/DDBJ whole genome shotgun (WGS) entry which is preliminary data.</text>
</comment>
<sequence length="491" mass="55472">MSMHLDSVWRTLSPDERLAIARELMEYIHSQLFAYFALVAPRLLYIVQYHIAHPPRLFLPTGYAAGSSDPHRTPPALRLPLEIWWLIFDCTIAGAFPGSTISWRMRGRFLLVCKTFKAFAGSYKPLWSTLRVSPLSTATSVNFFINIVGDRNFRLVAVDGGHVGPGELAFAHCVLSSHQWTSVIVLSPYPATVHHVINILARRPLDRLEELYVFTDVYLYQRSLGLSPDVLQRPDNLIRLHLRGCWMFSTSPSCFRALQVLRLANVPHFAWPTARDFCDFLRCASSLKEVQLYHTGFTGSFDACDRDGELVPTPRSAAPASLAKLYLRFSGDAELSHYQSSRVALSAPFVQILGRLQNVFTLAELYATLSTCEHLNVSELDGYACFQALGSYFGNFSIPASQHSTPLLPRLSMLSVANRDWEHVYDGVLQRSGRGQLLRQLRVVVPQLNSEPFQSLPPNSLAHYVSTKEIVQELAWHELRPFDLYADVYRV</sequence>
<name>A0AAV9Z834_9AGAR</name>
<proteinExistence type="predicted"/>
<dbReference type="Proteomes" id="UP001362999">
    <property type="component" value="Unassembled WGS sequence"/>
</dbReference>
<reference evidence="1 2" key="1">
    <citation type="journal article" date="2024" name="J Genomics">
        <title>Draft genome sequencing and assembly of Favolaschia claudopus CIRM-BRFM 2984 isolated from oak limbs.</title>
        <authorList>
            <person name="Navarro D."/>
            <person name="Drula E."/>
            <person name="Chaduli D."/>
            <person name="Cazenave R."/>
            <person name="Ahrendt S."/>
            <person name="Wang J."/>
            <person name="Lipzen A."/>
            <person name="Daum C."/>
            <person name="Barry K."/>
            <person name="Grigoriev I.V."/>
            <person name="Favel A."/>
            <person name="Rosso M.N."/>
            <person name="Martin F."/>
        </authorList>
    </citation>
    <scope>NUCLEOTIDE SEQUENCE [LARGE SCALE GENOMIC DNA]</scope>
    <source>
        <strain evidence="1 2">CIRM-BRFM 2984</strain>
    </source>
</reference>
<protein>
    <recommendedName>
        <fullName evidence="3">F-box domain-containing protein</fullName>
    </recommendedName>
</protein>
<dbReference type="SUPFAM" id="SSF52047">
    <property type="entry name" value="RNI-like"/>
    <property type="match status" value="1"/>
</dbReference>
<dbReference type="EMBL" id="JAWWNJ010000185">
    <property type="protein sequence ID" value="KAK6974392.1"/>
    <property type="molecule type" value="Genomic_DNA"/>
</dbReference>
<keyword evidence="2" id="KW-1185">Reference proteome</keyword>
<dbReference type="AlphaFoldDB" id="A0AAV9Z834"/>
<evidence type="ECO:0000313" key="1">
    <source>
        <dbReference type="EMBL" id="KAK6974392.1"/>
    </source>
</evidence>